<dbReference type="EMBL" id="JBAJEX010000003">
    <property type="protein sequence ID" value="MEO1766676.1"/>
    <property type="molecule type" value="Genomic_DNA"/>
</dbReference>
<dbReference type="RefSeq" id="WP_347307784.1">
    <property type="nucleotide sequence ID" value="NZ_JBAJEX010000003.1"/>
</dbReference>
<gene>
    <name evidence="1" type="ORF">V6E02_05570</name>
</gene>
<evidence type="ECO:0000313" key="2">
    <source>
        <dbReference type="Proteomes" id="UP001482231"/>
    </source>
</evidence>
<protein>
    <submittedName>
        <fullName evidence="1">Uncharacterized protein</fullName>
    </submittedName>
</protein>
<comment type="caution">
    <text evidence="1">The sequence shown here is derived from an EMBL/GenBank/DDBJ whole genome shotgun (WGS) entry which is preliminary data.</text>
</comment>
<accession>A0ABV0EDS0</accession>
<proteinExistence type="predicted"/>
<organism evidence="1 2">
    <name type="scientific">Thiobacter aerophilum</name>
    <dbReference type="NCBI Taxonomy" id="3121275"/>
    <lineage>
        <taxon>Bacteria</taxon>
        <taxon>Pseudomonadati</taxon>
        <taxon>Pseudomonadota</taxon>
        <taxon>Betaproteobacteria</taxon>
        <taxon>Burkholderiales</taxon>
        <taxon>Thiobacteraceae</taxon>
        <taxon>Thiobacter</taxon>
    </lineage>
</organism>
<dbReference type="Proteomes" id="UP001482231">
    <property type="component" value="Unassembled WGS sequence"/>
</dbReference>
<keyword evidence="2" id="KW-1185">Reference proteome</keyword>
<sequence length="493" mass="53967">MPARILLNLSAPRVTWGVFHAGRLGQVTSLPNDGSAQAPFLELLAAHPRRPVYVMLDVVEEDFRVETLPHAWGRARREMVERKLAQYFRTTPYRAACLQGRVAGRRRDDQYLFMALTSQDLLRPWLARLAAQNAPLAGIYLLPSVSTALVARLDGAGARLLVSRQSGGLRQSLFVDGHLRISRLTPLEDASAAALEGVLPEEMEKSRLFFYNTRLLARDAPLLAWVLDPTGELAAACRQVPTEPGFRCEPVGAERLARAMGLPTHRLPHDMDALMLCLLGRHVPACNLAQPQQVRGFVEQRLRRVAYGLAASIACLGVAYAGGSFYQSQNLRQQAALARAEANQVRARYEDVTRTFPAAPATAGQMRAAVETVAMLNAQRRTPEAALRLVGGVLPAFPQVKLVRFAWNAETGTAEQIELSAEIHPFDGDYRVALALIQRLADSLRAQAGVKEVNVVELPVNLDPKTPLSGNSAEIPASASAPFRLALRLERAP</sequence>
<name>A0ABV0EDS0_9BURK</name>
<evidence type="ECO:0000313" key="1">
    <source>
        <dbReference type="EMBL" id="MEO1766676.1"/>
    </source>
</evidence>
<reference evidence="1 2" key="1">
    <citation type="submission" date="2024-02" db="EMBL/GenBank/DDBJ databases">
        <title>New thermophilic sulfur-oxidizing bacteria from a hot springs of the Uzon caldera (Kamchatka, Russia).</title>
        <authorList>
            <person name="Dukat A.M."/>
            <person name="Elcheninov A.G."/>
            <person name="Frolov E.N."/>
        </authorList>
    </citation>
    <scope>NUCLEOTIDE SEQUENCE [LARGE SCALE GENOMIC DNA]</scope>
    <source>
        <strain evidence="1 2">AK1</strain>
    </source>
</reference>